<evidence type="ECO:0000313" key="7">
    <source>
        <dbReference type="EMBL" id="KAF2858000.1"/>
    </source>
</evidence>
<proteinExistence type="predicted"/>
<feature type="compositionally biased region" description="Polar residues" evidence="5">
    <location>
        <begin position="347"/>
        <end position="358"/>
    </location>
</feature>
<evidence type="ECO:0000313" key="8">
    <source>
        <dbReference type="Proteomes" id="UP000799421"/>
    </source>
</evidence>
<feature type="domain" description="BHLH" evidence="6">
    <location>
        <begin position="182"/>
        <end position="270"/>
    </location>
</feature>
<dbReference type="AlphaFoldDB" id="A0A6A7BRZ8"/>
<evidence type="ECO:0000259" key="6">
    <source>
        <dbReference type="PROSITE" id="PS50888"/>
    </source>
</evidence>
<sequence>MSNACIKPDPEYLENFPLYSPEHFGSLAVNPASLHNTPYLPHSQNFLGAAIPDDELQDLRLDQQYDVNGMNMAFPPSYASSMHSPQQAPMSLGVQPRLRADGKMTHRHHGSLGTGWESTPSGQSWNESPPFNSPGNHAMHPISEVLKTGHALHHQHQTPSSLPTKIERSTGPYQSQEAKRRKRRESHNAVERRRRDNINERIQELGTMIPQHRLEDDRVRKHLQTNAPLSPPLATGRRSNGLGPLPADEREKGPNKGDILNGSVAWIRDLLWYFQTKQAQEAQLKSLVNGLGGTWPFDSSEEERRMTGELMEVLQRHGPVGFNSYSRAPGSGLRVPGFTNMAGDSIESASSSLPTNGHPSVSPAAAGSSGSSLAPGCWDFQEEDDFMVK</sequence>
<evidence type="ECO:0000256" key="1">
    <source>
        <dbReference type="ARBA" id="ARBA00004123"/>
    </source>
</evidence>
<keyword evidence="2" id="KW-0805">Transcription regulation</keyword>
<feature type="region of interest" description="Disordered" evidence="5">
    <location>
        <begin position="104"/>
        <end position="202"/>
    </location>
</feature>
<evidence type="ECO:0000256" key="5">
    <source>
        <dbReference type="SAM" id="MobiDB-lite"/>
    </source>
</evidence>
<dbReference type="GO" id="GO:0000978">
    <property type="term" value="F:RNA polymerase II cis-regulatory region sequence-specific DNA binding"/>
    <property type="evidence" value="ECO:0007669"/>
    <property type="project" value="TreeGrafter"/>
</dbReference>
<reference evidence="7" key="1">
    <citation type="journal article" date="2020" name="Stud. Mycol.">
        <title>101 Dothideomycetes genomes: a test case for predicting lifestyles and emergence of pathogens.</title>
        <authorList>
            <person name="Haridas S."/>
            <person name="Albert R."/>
            <person name="Binder M."/>
            <person name="Bloem J."/>
            <person name="Labutti K."/>
            <person name="Salamov A."/>
            <person name="Andreopoulos B."/>
            <person name="Baker S."/>
            <person name="Barry K."/>
            <person name="Bills G."/>
            <person name="Bluhm B."/>
            <person name="Cannon C."/>
            <person name="Castanera R."/>
            <person name="Culley D."/>
            <person name="Daum C."/>
            <person name="Ezra D."/>
            <person name="Gonzalez J."/>
            <person name="Henrissat B."/>
            <person name="Kuo A."/>
            <person name="Liang C."/>
            <person name="Lipzen A."/>
            <person name="Lutzoni F."/>
            <person name="Magnuson J."/>
            <person name="Mondo S."/>
            <person name="Nolan M."/>
            <person name="Ohm R."/>
            <person name="Pangilinan J."/>
            <person name="Park H.-J."/>
            <person name="Ramirez L."/>
            <person name="Alfaro M."/>
            <person name="Sun H."/>
            <person name="Tritt A."/>
            <person name="Yoshinaga Y."/>
            <person name="Zwiers L.-H."/>
            <person name="Turgeon B."/>
            <person name="Goodwin S."/>
            <person name="Spatafora J."/>
            <person name="Crous P."/>
            <person name="Grigoriev I."/>
        </authorList>
    </citation>
    <scope>NUCLEOTIDE SEQUENCE</scope>
    <source>
        <strain evidence="7">CBS 480.64</strain>
    </source>
</reference>
<feature type="compositionally biased region" description="Low complexity" evidence="5">
    <location>
        <begin position="359"/>
        <end position="376"/>
    </location>
</feature>
<dbReference type="PANTHER" id="PTHR46117:SF3">
    <property type="entry name" value="FI24210P1"/>
    <property type="match status" value="1"/>
</dbReference>
<evidence type="ECO:0000256" key="2">
    <source>
        <dbReference type="ARBA" id="ARBA00023015"/>
    </source>
</evidence>
<dbReference type="SUPFAM" id="SSF47459">
    <property type="entry name" value="HLH, helix-loop-helix DNA-binding domain"/>
    <property type="match status" value="1"/>
</dbReference>
<comment type="subcellular location">
    <subcellularLocation>
        <location evidence="1">Nucleus</location>
    </subcellularLocation>
</comment>
<keyword evidence="3" id="KW-0804">Transcription</keyword>
<dbReference type="PANTHER" id="PTHR46117">
    <property type="entry name" value="FI24210P1"/>
    <property type="match status" value="1"/>
</dbReference>
<dbReference type="OrthoDB" id="690068at2759"/>
<organism evidence="7 8">
    <name type="scientific">Piedraia hortae CBS 480.64</name>
    <dbReference type="NCBI Taxonomy" id="1314780"/>
    <lineage>
        <taxon>Eukaryota</taxon>
        <taxon>Fungi</taxon>
        <taxon>Dikarya</taxon>
        <taxon>Ascomycota</taxon>
        <taxon>Pezizomycotina</taxon>
        <taxon>Dothideomycetes</taxon>
        <taxon>Dothideomycetidae</taxon>
        <taxon>Capnodiales</taxon>
        <taxon>Piedraiaceae</taxon>
        <taxon>Piedraia</taxon>
    </lineage>
</organism>
<feature type="region of interest" description="Disordered" evidence="5">
    <location>
        <begin position="346"/>
        <end position="376"/>
    </location>
</feature>
<feature type="compositionally biased region" description="Basic and acidic residues" evidence="5">
    <location>
        <begin position="186"/>
        <end position="202"/>
    </location>
</feature>
<dbReference type="GO" id="GO:0046983">
    <property type="term" value="F:protein dimerization activity"/>
    <property type="evidence" value="ECO:0007669"/>
    <property type="project" value="InterPro"/>
</dbReference>
<protein>
    <recommendedName>
        <fullName evidence="6">BHLH domain-containing protein</fullName>
    </recommendedName>
</protein>
<evidence type="ECO:0000256" key="4">
    <source>
        <dbReference type="ARBA" id="ARBA00023242"/>
    </source>
</evidence>
<dbReference type="Pfam" id="PF00010">
    <property type="entry name" value="HLH"/>
    <property type="match status" value="1"/>
</dbReference>
<evidence type="ECO:0000256" key="3">
    <source>
        <dbReference type="ARBA" id="ARBA00023163"/>
    </source>
</evidence>
<dbReference type="SMART" id="SM00353">
    <property type="entry name" value="HLH"/>
    <property type="match status" value="1"/>
</dbReference>
<accession>A0A6A7BRZ8</accession>
<dbReference type="InterPro" id="IPR011598">
    <property type="entry name" value="bHLH_dom"/>
</dbReference>
<dbReference type="InterPro" id="IPR051732">
    <property type="entry name" value="USF"/>
</dbReference>
<dbReference type="GO" id="GO:0000981">
    <property type="term" value="F:DNA-binding transcription factor activity, RNA polymerase II-specific"/>
    <property type="evidence" value="ECO:0007669"/>
    <property type="project" value="TreeGrafter"/>
</dbReference>
<feature type="compositionally biased region" description="Polar residues" evidence="5">
    <location>
        <begin position="116"/>
        <end position="135"/>
    </location>
</feature>
<dbReference type="EMBL" id="MU006021">
    <property type="protein sequence ID" value="KAF2858000.1"/>
    <property type="molecule type" value="Genomic_DNA"/>
</dbReference>
<dbReference type="Proteomes" id="UP000799421">
    <property type="component" value="Unassembled WGS sequence"/>
</dbReference>
<gene>
    <name evidence="7" type="ORF">K470DRAFT_260283</name>
</gene>
<dbReference type="CDD" id="cd11387">
    <property type="entry name" value="bHLHzip_USF_MITF"/>
    <property type="match status" value="1"/>
</dbReference>
<keyword evidence="8" id="KW-1185">Reference proteome</keyword>
<dbReference type="PROSITE" id="PS50888">
    <property type="entry name" value="BHLH"/>
    <property type="match status" value="1"/>
</dbReference>
<keyword evidence="4" id="KW-0539">Nucleus</keyword>
<name>A0A6A7BRZ8_9PEZI</name>
<dbReference type="Gene3D" id="4.10.280.10">
    <property type="entry name" value="Helix-loop-helix DNA-binding domain"/>
    <property type="match status" value="1"/>
</dbReference>
<dbReference type="GO" id="GO:0005634">
    <property type="term" value="C:nucleus"/>
    <property type="evidence" value="ECO:0007669"/>
    <property type="project" value="UniProtKB-SubCell"/>
</dbReference>
<dbReference type="InterPro" id="IPR036638">
    <property type="entry name" value="HLH_DNA-bd_sf"/>
</dbReference>
<feature type="region of interest" description="Disordered" evidence="5">
    <location>
        <begin position="225"/>
        <end position="257"/>
    </location>
</feature>